<name>A0A7K1TXW3_9BACT</name>
<feature type="domain" description="Fibronectin type-III" evidence="1">
    <location>
        <begin position="3731"/>
        <end position="3818"/>
    </location>
</feature>
<dbReference type="Pfam" id="PF13585">
    <property type="entry name" value="CHU_C"/>
    <property type="match status" value="1"/>
</dbReference>
<dbReference type="EMBL" id="WRXN01000001">
    <property type="protein sequence ID" value="MVT06952.1"/>
    <property type="molecule type" value="Genomic_DNA"/>
</dbReference>
<dbReference type="InterPro" id="IPR036116">
    <property type="entry name" value="FN3_sf"/>
</dbReference>
<protein>
    <submittedName>
        <fullName evidence="2">T9SS type B sorting domain-containing protein</fullName>
    </submittedName>
</protein>
<dbReference type="InterPro" id="IPR044023">
    <property type="entry name" value="Ig_7"/>
</dbReference>
<dbReference type="SUPFAM" id="SSF49265">
    <property type="entry name" value="Fibronectin type III"/>
    <property type="match status" value="1"/>
</dbReference>
<evidence type="ECO:0000259" key="1">
    <source>
        <dbReference type="PROSITE" id="PS50853"/>
    </source>
</evidence>
<dbReference type="InterPro" id="IPR003961">
    <property type="entry name" value="FN3_dom"/>
</dbReference>
<evidence type="ECO:0000313" key="3">
    <source>
        <dbReference type="Proteomes" id="UP000461730"/>
    </source>
</evidence>
<dbReference type="RefSeq" id="WP_157304322.1">
    <property type="nucleotide sequence ID" value="NZ_WRXN01000001.1"/>
</dbReference>
<evidence type="ECO:0000313" key="2">
    <source>
        <dbReference type="EMBL" id="MVT06952.1"/>
    </source>
</evidence>
<dbReference type="PROSITE" id="PS50853">
    <property type="entry name" value="FN3"/>
    <property type="match status" value="1"/>
</dbReference>
<dbReference type="SMART" id="SM00409">
    <property type="entry name" value="IG"/>
    <property type="match status" value="12"/>
</dbReference>
<comment type="caution">
    <text evidence="2">The sequence shown here is derived from an EMBL/GenBank/DDBJ whole genome shotgun (WGS) entry which is preliminary data.</text>
</comment>
<dbReference type="InterPro" id="IPR026341">
    <property type="entry name" value="T9SS_type_B"/>
</dbReference>
<sequence length="3910" mass="401336">MYLKATPKSPLRAFSIIVLCLLWLLGGLANVTYAIPLSGTKVMKAEDQSMKNWLNSYMASHPYSPLLRSAWNATDARADGPLWSFAGSQTSVTFGLACAACTVENGNNAIDGNINTAARMVLPVGAIGGVGLKMKFTGSYFAGDNVAVDLEIPDQGLSGQLLSALSISTFNAGVANNDAISLDSAIARIQMLGAGFGSTPKFRVIVPVTHNFDEIQVSFSALVSAFSSLYVYEATAFVPVTVSPAAPVVTSGGTVTFSSSSRLPVTGFRWYASAEGGTPLATGNSFTTPALNRTTTYYVEASTGDGLTSYVRTPVTVQVSGGAGPLWTFADQQESPITGGIACVACYVTDPGNAVDGDTTSASRIVLPVGVITSVGQLLKFPGDYIAGDQIILDLDIPDQMMSLQALSAIQVQTYNNGSANNDATSLGVAGVRTQLLGLGLGTTPKVRVTIPTTRDFDGALINLTSGFAAFGALRVYEAAAAIPVTVTPAAPTITAGSTASLTAAIDGRVSSPIFRWYTTPTGGTPVATGSNFVTPALARTTTYYVEAFDATDNLSSYSRTPVTIKVAGGPGTIWSFGQDQEGPLTAGVACAACMVDNPQLAADGDTTTASTLTVPLGLAATVGQLVKLPGVYQALDSIVLFLESPAEDIAGVLLPRVTVTTYNNSIAGPAVSNNDPVTLDQSVVNVQLMGGGLNNTRKFRVTIPATKTFDGVRVDYGGLIGVSGSLKLYEVAAMIPVKVLPDPARTAYNTSITLTPSIRIINPTFKWYTTPTGGAPVFTGSGAFETPKLFRNTTYYVEAQDPAGTTSLLRTAVPVTIGGGNGPLWTYGVDQQAPVITGICALCNVTNAALAADGDTTTASRLSLPLGVGPTLGQKISFPGVYHAGDSIILILGSQGDLLADASLLGSIRVTTSLNGVSNNDGQALNASLTHVNLLQPGAINKFRVAIPVSKTFDGAQVDIAGLLSLSNLLYIYEAVAMIPVTVAPSPANISAGQTATLNATLPAIPGAVFNWYESKEGGAPVFTGNSFTTPPLYQNKTYYVEALSPTDGLISFVRTGVQVNVDGQSGNGALSCSGAETQTSGTGGLACLLCVTENGALAVDENPLTASTLRLGIGALGYVFQDMIFPVSGKAGDSIRLGLGTTTGLLDLALLGGVTVGVGNGARPLDADMSPLQDELLTLRIINNGPQNAYTFVANKDFDRVELRFGAVVGAISALNIYYAQVVTPIAQVSAGTVFTCAGNTATLSAVGPAGYTYRWYTSYAGGTLVGYGTTFTTPVITKDTTYFVEAAGKDSCGSEKRTAVQVKTGLPGVSVTPSAASVVENATPTFNIVSPSAGNQYNWYNVPTGGTPIFVGTQFTTPPVTANVTYYAEAVSLGDPACRSLRTPVAVTLSGSGGPVPPGDIDCGGATSQVTTTAGICVGCYVEKQDSAVDNSTQTASVMHTILGVGSYVQQTLIFPGVGVKGDSIRIKIGFPVTLADLSALSGIQVSSANGAISNNDAVTLSGSLLNFKFINANEALFSFAPGANFDRVNVRLNGLATALTSLKLYSAQIFAGTPTVEKDTVYVCQGNTATLRATGPGTVFRWYNQPTGGTPLATGATYQVTGTTDAIYYVEAISSAGCINPVRKAVYVIVGLPQPLVTPLVSNINTGETATFTVNNPNPAYQYNWYTVPAGGTPVLANSTTFTTPPLTASAVYYVEVRDPVSNCTSPTRTMVRAEINLPTEPTPCSYATQQQSPIINGICLLCGVSDPGLAVDQNANSASTITATLSAVGYVGQLLRFDNAHPAGDSIILDLEVPGQVIDASLLGGVRLETYANTTANGDARFLNDPAVHFTFLNTGNKVRVTVPATRTFNGVLISINGLLTAVTSVKVYFAAVVTPRPTVDVPTVDICSGNTATLTATTTNGASLYWYAGAVGGTPMDTGSTFTTPVLTSSTTYYVEASRYGCANPTRVPVRVNVGTVPTAPVAAGQSICSGGQATLLATAPTGATFRWYTAATGGTLLASTANYTTNALTADTAFYVEAFNNGCSSSVRTRVPVIVSPAPTNLTVTPMGTSVSSGQGAIFTANATGTNVIYKWYNAAGDSIFTGAVFNTGPLTATTTYTVEAVNASGCKNGPRVSVTATVISSNNDVPCDAAKTETNGANGICLGCFVENPLLAVDNSTSTSSSLHVILGLTNGYIEQKLIFPQVSEPGDSVQVSISFDGSLADIGLLSTLQIGSFNGGTSNNDFVALNSSAIRVTLLNGNQQAMVGFKPAALFDRIAIRLNSGVATALSAVNVHYASRLVGLPVITGDTICAGNSATLTASGPANVSFRWYTTAVGGTPIFTGTSFPTPALNTSTTYYVEAVKTSLNCPNPQRVPVVAKVDPTPDVPVLDTTALTICSGSTATFNVQTAAGVTYKWYTTLAGGTPIHTGPSFTTPALTATTVYYVEASNTAGCANTTRRQVTVNVTTQPVAPSVTPTAATICAGSSTQLVAASTTAGVVFRWYTTATGGTPVFEGASFQTPQLNTTTTYYAEAAAGACASSTRTATIVTVNPVAAAPTVTTVPADGNVVSGQSATLTATSTTPGVVYNWYTVATGGSPVFTGQVFNTPILTSSITYYAEAVVPGGDCPSGRTAVPLTVSVIPNTACDFANSQANSTTAVCVLCSVQDANNTTDADLNNFSILSIPLAAGNNGGVQQSLIFPSVAAAGDSVRITMELPSQVIDVSLLSAIEVSSFNANTANNDAQLLNSSNVSVRILTGGTKFTVAFAPGAAYDRVQVRLRAGVISALLRLNLYYATRQVSAPVVATRNVTICSGSTATLSATASAVAKLEWYDAPVGGNKVFDGATFVTPALTATKTYYVQSVRTSNDCANPNRVSVTVSVVPGLTAPSVNNATVCAGQQATLAANVTGTNVVTRWYSAPTGGTLLFTGTTYITNAVNADTAFYVEIANGACTLATRVRATVTVGAAAPTPTLAANNVNICAGQQAIFNVTSATTGVTYRWYTALTGGTAIFTGPAFTTPALSATTVYYVEATSNASQCGTGSARVAATASVALNPTAPQLISGNVSVCSGQDAVLAVQNPQATLTYQWYDAATGGTLVHTGATFTVQAVTANASYYVQAVNNNGCISTGARAQVNITVAPAPAAPTVNAASITVCAGSTATLAVTNPNGSFTYRWFTTATGGTAVYTGSTVITGVINTNTDFYVEASNGNCNSTTRTLVRVTVTPGAPVPTLESNNVSTCGGSTATLRVTSATAGIEYRWYTVATGGTPVFTGPVFTTPALSATTVYYVEAINTSGQCGSSSARTSATVTVGQAPEVPVLTAANVRACAGGDITLSVQNPQAGITYQWFNAATGGTLVFTGPDFTVSAVNSDVTYYVQAAIGTTCASASRAAASITIDAAAPTPDVVATNLVTCVGGTATLNVQNPDASLTYRWYNAPSNGNLLATGPEYTTGALNTNTTFYVEALNGTGCSSLARKGVTVTIVNTIDAPLANGTTICAGNTAVLSVENPQAGISYKWYNAATGGNPVFTGANFTTDPLTATVTYYVEAATGGCVSASRTSVIVNVNSTPAVPDVDIANLQVCAGQAATLSVQNPDASVTYNWYTTLTGGTPVGTGATFATPTINTNTMYYVEALNANGCASMNRAAVSVTVGAPVNNTTVVGNDAVCPGSTVTLTASTTTAGATFLWYTTATGGTAIATGATYTTPALTANATYYVETVSPGGCSSDSRTEAQVTVLEQLDAPVVTVDSTNAQSVTFKWDAVPGAVSYEVTLDNGVTFSVPSSGAAGLSHTVTGLTPAQSVSIRVRAIGTSSCQNSELSASVTGKAENPLGNKIFIPNVFTPNGDGLNDVHMVYGNTIANMVIRYYNQFGQQIFESKDQRTGWDGTMSGRQQPVGVYIYVFRATLQDGSVVNMKGTVTIVR</sequence>
<dbReference type="Proteomes" id="UP000461730">
    <property type="component" value="Unassembled WGS sequence"/>
</dbReference>
<keyword evidence="3" id="KW-1185">Reference proteome</keyword>
<dbReference type="Gene3D" id="2.60.40.10">
    <property type="entry name" value="Immunoglobulins"/>
    <property type="match status" value="1"/>
</dbReference>
<gene>
    <name evidence="2" type="ORF">GO493_01660</name>
</gene>
<dbReference type="Pfam" id="PF19081">
    <property type="entry name" value="Ig_7"/>
    <property type="match status" value="26"/>
</dbReference>
<dbReference type="NCBIfam" id="TIGR04131">
    <property type="entry name" value="Bac_Flav_CTERM"/>
    <property type="match status" value="1"/>
</dbReference>
<accession>A0A7K1TXW3</accession>
<dbReference type="InterPro" id="IPR013783">
    <property type="entry name" value="Ig-like_fold"/>
</dbReference>
<reference evidence="2 3" key="1">
    <citation type="submission" date="2019-12" db="EMBL/GenBank/DDBJ databases">
        <title>Chitinophaga sp. strain ysch24 (GDMCC 1.1355), whole genome shotgun sequence.</title>
        <authorList>
            <person name="Zhang X."/>
        </authorList>
    </citation>
    <scope>NUCLEOTIDE SEQUENCE [LARGE SCALE GENOMIC DNA]</scope>
    <source>
        <strain evidence="3">ysch24</strain>
    </source>
</reference>
<dbReference type="CDD" id="cd00063">
    <property type="entry name" value="FN3"/>
    <property type="match status" value="1"/>
</dbReference>
<dbReference type="SMART" id="SM00060">
    <property type="entry name" value="FN3"/>
    <property type="match status" value="1"/>
</dbReference>
<proteinExistence type="predicted"/>
<organism evidence="2 3">
    <name type="scientific">Chitinophaga tropicalis</name>
    <dbReference type="NCBI Taxonomy" id="2683588"/>
    <lineage>
        <taxon>Bacteria</taxon>
        <taxon>Pseudomonadati</taxon>
        <taxon>Bacteroidota</taxon>
        <taxon>Chitinophagia</taxon>
        <taxon>Chitinophagales</taxon>
        <taxon>Chitinophagaceae</taxon>
        <taxon>Chitinophaga</taxon>
    </lineage>
</organism>
<dbReference type="InterPro" id="IPR003599">
    <property type="entry name" value="Ig_sub"/>
</dbReference>